<sequence>MNNLLAHIFIFQVNEQLRKELPCLFKNSLGFTKSKNDSLEEHLQSLSFDKAADHLRDFGYPLELCKQEFLLAKWLSISLLTVYLGTPYQSIDNVYTSLHCVNCGVVSQPLSMIIKTKGFNKFFAEKLLGSSLPLNQRKALLVSAFAVGSYNSSSVGGF</sequence>
<evidence type="ECO:0000313" key="2">
    <source>
        <dbReference type="Proteomes" id="UP000290244"/>
    </source>
</evidence>
<reference evidence="1 2" key="1">
    <citation type="submission" date="2018-12" db="EMBL/GenBank/DDBJ databases">
        <title>Complete genome of Litorilituus sediminis.</title>
        <authorList>
            <person name="Liu A."/>
            <person name="Rong J."/>
        </authorList>
    </citation>
    <scope>NUCLEOTIDE SEQUENCE [LARGE SCALE GENOMIC DNA]</scope>
    <source>
        <strain evidence="1 2">JCM 17549</strain>
    </source>
</reference>
<dbReference type="EMBL" id="CP034759">
    <property type="protein sequence ID" value="QBG35965.1"/>
    <property type="molecule type" value="Genomic_DNA"/>
</dbReference>
<protein>
    <submittedName>
        <fullName evidence="1">Uncharacterized protein</fullName>
    </submittedName>
</protein>
<accession>A0A4P6P8X3</accession>
<name>A0A4P6P8X3_9GAMM</name>
<dbReference type="AlphaFoldDB" id="A0A4P6P8X3"/>
<dbReference type="Proteomes" id="UP000290244">
    <property type="component" value="Chromosome"/>
</dbReference>
<evidence type="ECO:0000313" key="1">
    <source>
        <dbReference type="EMBL" id="QBG35965.1"/>
    </source>
</evidence>
<keyword evidence="2" id="KW-1185">Reference proteome</keyword>
<dbReference type="KEGG" id="lsd:EMK97_09695"/>
<gene>
    <name evidence="1" type="ORF">EMK97_09695</name>
</gene>
<organism evidence="1 2">
    <name type="scientific">Litorilituus sediminis</name>
    <dbReference type="NCBI Taxonomy" id="718192"/>
    <lineage>
        <taxon>Bacteria</taxon>
        <taxon>Pseudomonadati</taxon>
        <taxon>Pseudomonadota</taxon>
        <taxon>Gammaproteobacteria</taxon>
        <taxon>Alteromonadales</taxon>
        <taxon>Colwelliaceae</taxon>
        <taxon>Litorilituus</taxon>
    </lineage>
</organism>
<dbReference type="RefSeq" id="WP_130601654.1">
    <property type="nucleotide sequence ID" value="NZ_CP034759.1"/>
</dbReference>
<proteinExistence type="predicted"/>